<evidence type="ECO:0000256" key="3">
    <source>
        <dbReference type="ARBA" id="ARBA00012601"/>
    </source>
</evidence>
<dbReference type="InterPro" id="IPR002037">
    <property type="entry name" value="Glyco_hydro_8"/>
</dbReference>
<dbReference type="EMBL" id="CP117267">
    <property type="protein sequence ID" value="WFS22166.1"/>
    <property type="molecule type" value="Genomic_DNA"/>
</dbReference>
<proteinExistence type="inferred from homology"/>
<evidence type="ECO:0000256" key="5">
    <source>
        <dbReference type="ARBA" id="ARBA00023001"/>
    </source>
</evidence>
<feature type="chain" id="PRO_5045111830" description="cellulase" evidence="8">
    <location>
        <begin position="27"/>
        <end position="362"/>
    </location>
</feature>
<evidence type="ECO:0000256" key="7">
    <source>
        <dbReference type="ARBA" id="ARBA00023326"/>
    </source>
</evidence>
<dbReference type="Gene3D" id="1.50.10.10">
    <property type="match status" value="1"/>
</dbReference>
<keyword evidence="4 9" id="KW-0378">Hydrolase</keyword>
<organism evidence="9 10">
    <name type="scientific">Rhizobium rhododendri</name>
    <dbReference type="NCBI Taxonomy" id="2506430"/>
    <lineage>
        <taxon>Bacteria</taxon>
        <taxon>Pseudomonadati</taxon>
        <taxon>Pseudomonadota</taxon>
        <taxon>Alphaproteobacteria</taxon>
        <taxon>Hyphomicrobiales</taxon>
        <taxon>Rhizobiaceae</taxon>
        <taxon>Rhizobium/Agrobacterium group</taxon>
        <taxon>Rhizobium</taxon>
    </lineage>
</organism>
<name>A0ABY8IG48_9HYPH</name>
<keyword evidence="10" id="KW-1185">Reference proteome</keyword>
<keyword evidence="8" id="KW-0732">Signal</keyword>
<dbReference type="InterPro" id="IPR012341">
    <property type="entry name" value="6hp_glycosidase-like_sf"/>
</dbReference>
<evidence type="ECO:0000313" key="10">
    <source>
        <dbReference type="Proteomes" id="UP000318939"/>
    </source>
</evidence>
<keyword evidence="7" id="KW-0119">Carbohydrate metabolism</keyword>
<dbReference type="InterPro" id="IPR008928">
    <property type="entry name" value="6-hairpin_glycosidase_sf"/>
</dbReference>
<sequence>MVKAKLLVRSLLIVGTLAGSAGISHGQDEGLIADDLVTGSWLLYRSDYITPEGRVIDTRAGGVSHSEGQGYGMLIAASTGDRRMFDRMWNWTKANLYVRGDGLAAWRWDPNATPRVTDGNNATDGDLLIGWALARAAQKWQDAAYARDAKAVAEAISSRLVIETSFGKALLPGSKGFGANEQPDGPVVNLSYWVYPAIKELGDLSAGFPATQLIATGLSLTRMARFGPAELPSDWISLKGRTPQPAAGYAAQFGQDAIRVPMYVAWFSRDYPDILEKFNAAFEQRSGGKPAVIDLDTADPVAVLPDPGYRAVVDLVACSLGAEKTAVHAAAFQPTDYYPSTLHLLSLIALAERYPRCLPDLQ</sequence>
<dbReference type="SUPFAM" id="SSF48208">
    <property type="entry name" value="Six-hairpin glycosidases"/>
    <property type="match status" value="1"/>
</dbReference>
<protein>
    <recommendedName>
        <fullName evidence="3">cellulase</fullName>
        <ecNumber evidence="3">3.2.1.4</ecNumber>
    </recommendedName>
</protein>
<dbReference type="Proteomes" id="UP000318939">
    <property type="component" value="Chromosome"/>
</dbReference>
<dbReference type="Pfam" id="PF01270">
    <property type="entry name" value="Glyco_hydro_8"/>
    <property type="match status" value="1"/>
</dbReference>
<comment type="similarity">
    <text evidence="2">Belongs to the glycosyl hydrolase 8 (cellulase D) family.</text>
</comment>
<evidence type="ECO:0000313" key="9">
    <source>
        <dbReference type="EMBL" id="WFS22166.1"/>
    </source>
</evidence>
<feature type="signal peptide" evidence="8">
    <location>
        <begin position="1"/>
        <end position="26"/>
    </location>
</feature>
<accession>A0ABY8IG48</accession>
<reference evidence="9" key="2">
    <citation type="journal article" date="2023" name="MicrobiologyOpen">
        <title>Genomics of the tumorigenes clade of the family Rhizobiaceae and description of Rhizobium rhododendri sp. nov.</title>
        <authorList>
            <person name="Kuzmanovic N."/>
            <person name="diCenzo G.C."/>
            <person name="Bunk B."/>
            <person name="Sproeer C."/>
            <person name="Fruehling A."/>
            <person name="Neumann-Schaal M."/>
            <person name="Overmann J."/>
            <person name="Smalla K."/>
        </authorList>
    </citation>
    <scope>NUCLEOTIDE SEQUENCE</scope>
    <source>
        <strain evidence="9">Rho-6.2</strain>
    </source>
</reference>
<gene>
    <name evidence="9" type="ORF">PR018_13495</name>
</gene>
<keyword evidence="5" id="KW-0136">Cellulose degradation</keyword>
<evidence type="ECO:0000256" key="6">
    <source>
        <dbReference type="ARBA" id="ARBA00023295"/>
    </source>
</evidence>
<comment type="catalytic activity">
    <reaction evidence="1">
        <text>Endohydrolysis of (1-&gt;4)-beta-D-glucosidic linkages in cellulose, lichenin and cereal beta-D-glucans.</text>
        <dbReference type="EC" id="3.2.1.4"/>
    </reaction>
</comment>
<dbReference type="RefSeq" id="WP_142831548.1">
    <property type="nucleotide sequence ID" value="NZ_CP117267.1"/>
</dbReference>
<keyword evidence="7" id="KW-0624">Polysaccharide degradation</keyword>
<evidence type="ECO:0000256" key="8">
    <source>
        <dbReference type="SAM" id="SignalP"/>
    </source>
</evidence>
<evidence type="ECO:0000256" key="2">
    <source>
        <dbReference type="ARBA" id="ARBA00009209"/>
    </source>
</evidence>
<evidence type="ECO:0000256" key="1">
    <source>
        <dbReference type="ARBA" id="ARBA00000966"/>
    </source>
</evidence>
<dbReference type="PRINTS" id="PR00735">
    <property type="entry name" value="GLHYDRLASE8"/>
</dbReference>
<reference evidence="9" key="1">
    <citation type="journal article" date="2019" name="Phytopathology">
        <title>A Novel Group of Rhizobium tumorigenes-Like Agrobacteria Associated with Crown Gall Disease of Rhododendron and Blueberry.</title>
        <authorList>
            <person name="Kuzmanovic N."/>
            <person name="Behrens P."/>
            <person name="Idczak E."/>
            <person name="Wagner S."/>
            <person name="Gotz M."/>
            <person name="Sproer C."/>
            <person name="Bunk B."/>
            <person name="Overmann J."/>
            <person name="Smalla K."/>
        </authorList>
    </citation>
    <scope>NUCLEOTIDE SEQUENCE</scope>
    <source>
        <strain evidence="9">Rho-6.2</strain>
    </source>
</reference>
<dbReference type="EC" id="3.2.1.4" evidence="3"/>
<evidence type="ECO:0000256" key="4">
    <source>
        <dbReference type="ARBA" id="ARBA00022801"/>
    </source>
</evidence>
<keyword evidence="6" id="KW-0326">Glycosidase</keyword>
<dbReference type="GO" id="GO:0016787">
    <property type="term" value="F:hydrolase activity"/>
    <property type="evidence" value="ECO:0007669"/>
    <property type="project" value="UniProtKB-KW"/>
</dbReference>